<dbReference type="InterPro" id="IPR036412">
    <property type="entry name" value="HAD-like_sf"/>
</dbReference>
<dbReference type="PANTHER" id="PTHR12725:SF117">
    <property type="entry name" value="HALOACID DEHALOGENASE-LIKE HYDROLASE"/>
    <property type="match status" value="1"/>
</dbReference>
<sequence length="261" mass="29615">MQTELPYGNNSLVSFSEIDNWIFDLDNTLYPRHIDLFKQMEVKMSAYVSRLLDIPEEEATILRKGYYKQHGTTLRGLMIEHNIQPDEFLEYVHDIDHSGVKPDPQLAQAICALPGKRYIYTNGTNDHAMKVAKHLGITDLFDDIFDIVWAGLDPKPNRAPYEKLLAHTGINPKRTAMFEDLARNLKVPHDMGMKTVLVVPNRTREVFHDSWEAKGAESPHVGYVTEDIGGFLKDMLHAIGRQPQMEACATCPPQTALPNSE</sequence>
<comment type="caution">
    <text evidence="1">The sequence shown here is derived from an EMBL/GenBank/DDBJ whole genome shotgun (WGS) entry which is preliminary data.</text>
</comment>
<dbReference type="InterPro" id="IPR006439">
    <property type="entry name" value="HAD-SF_hydro_IA"/>
</dbReference>
<dbReference type="PANTHER" id="PTHR12725">
    <property type="entry name" value="HALOACID DEHALOGENASE-LIKE HYDROLASE"/>
    <property type="match status" value="1"/>
</dbReference>
<dbReference type="InterPro" id="IPR010237">
    <property type="entry name" value="Pyr-5-nucltdase"/>
</dbReference>
<gene>
    <name evidence="1" type="ORF">C0081_14600</name>
</gene>
<proteinExistence type="predicted"/>
<protein>
    <submittedName>
        <fullName evidence="1">Pyrimidine 5'-nucleotidase</fullName>
    </submittedName>
</protein>
<reference evidence="1 2" key="1">
    <citation type="submission" date="2018-01" db="EMBL/GenBank/DDBJ databases">
        <title>The draft genome sequence of Cohaesibacter sp. H1304.</title>
        <authorList>
            <person name="Wang N.-N."/>
            <person name="Du Z.-J."/>
        </authorList>
    </citation>
    <scope>NUCLEOTIDE SEQUENCE [LARGE SCALE GENOMIC DNA]</scope>
    <source>
        <strain evidence="1 2">H1304</strain>
    </source>
</reference>
<dbReference type="AlphaFoldDB" id="A0A2N5XPV3"/>
<dbReference type="InterPro" id="IPR023214">
    <property type="entry name" value="HAD_sf"/>
</dbReference>
<name>A0A2N5XPV3_9HYPH</name>
<dbReference type="SFLD" id="SFLDG01132">
    <property type="entry name" value="C1.5.3:_5'-Nucleotidase_Like"/>
    <property type="match status" value="1"/>
</dbReference>
<dbReference type="EMBL" id="PKUQ01000031">
    <property type="protein sequence ID" value="PLW76467.1"/>
    <property type="molecule type" value="Genomic_DNA"/>
</dbReference>
<dbReference type="NCBIfam" id="TIGR01509">
    <property type="entry name" value="HAD-SF-IA-v3"/>
    <property type="match status" value="1"/>
</dbReference>
<dbReference type="Pfam" id="PF00702">
    <property type="entry name" value="Hydrolase"/>
    <property type="match status" value="1"/>
</dbReference>
<keyword evidence="2" id="KW-1185">Reference proteome</keyword>
<dbReference type="NCBIfam" id="TIGR01993">
    <property type="entry name" value="Pyr-5-nucltdase"/>
    <property type="match status" value="1"/>
</dbReference>
<dbReference type="Gene3D" id="3.40.50.1000">
    <property type="entry name" value="HAD superfamily/HAD-like"/>
    <property type="match status" value="1"/>
</dbReference>
<dbReference type="Proteomes" id="UP000234881">
    <property type="component" value="Unassembled WGS sequence"/>
</dbReference>
<dbReference type="SFLD" id="SFLDG01129">
    <property type="entry name" value="C1.5:_HAD__Beta-PGM__Phosphata"/>
    <property type="match status" value="1"/>
</dbReference>
<dbReference type="OrthoDB" id="9803141at2"/>
<organism evidence="1 2">
    <name type="scientific">Cohaesibacter celericrescens</name>
    <dbReference type="NCBI Taxonomy" id="2067669"/>
    <lineage>
        <taxon>Bacteria</taxon>
        <taxon>Pseudomonadati</taxon>
        <taxon>Pseudomonadota</taxon>
        <taxon>Alphaproteobacteria</taxon>
        <taxon>Hyphomicrobiales</taxon>
        <taxon>Cohaesibacteraceae</taxon>
    </lineage>
</organism>
<dbReference type="CDD" id="cd02604">
    <property type="entry name" value="HAD_5NT"/>
    <property type="match status" value="1"/>
</dbReference>
<dbReference type="SFLD" id="SFLDS00003">
    <property type="entry name" value="Haloacid_Dehalogenase"/>
    <property type="match status" value="1"/>
</dbReference>
<accession>A0A2N5XPV3</accession>
<evidence type="ECO:0000313" key="2">
    <source>
        <dbReference type="Proteomes" id="UP000234881"/>
    </source>
</evidence>
<evidence type="ECO:0000313" key="1">
    <source>
        <dbReference type="EMBL" id="PLW76467.1"/>
    </source>
</evidence>
<dbReference type="SUPFAM" id="SSF56784">
    <property type="entry name" value="HAD-like"/>
    <property type="match status" value="1"/>
</dbReference>
<dbReference type="Gene3D" id="1.10.150.450">
    <property type="match status" value="1"/>
</dbReference>